<dbReference type="SMART" id="SM00822">
    <property type="entry name" value="PKS_KR"/>
    <property type="match status" value="1"/>
</dbReference>
<dbReference type="InterPro" id="IPR002347">
    <property type="entry name" value="SDR_fam"/>
</dbReference>
<dbReference type="GO" id="GO:0032787">
    <property type="term" value="P:monocarboxylic acid metabolic process"/>
    <property type="evidence" value="ECO:0007669"/>
    <property type="project" value="UniProtKB-ARBA"/>
</dbReference>
<name>A0AAU8A7G6_9FIRM</name>
<dbReference type="InterPro" id="IPR036291">
    <property type="entry name" value="NAD(P)-bd_dom_sf"/>
</dbReference>
<evidence type="ECO:0000313" key="5">
    <source>
        <dbReference type="EMBL" id="XCC62033.1"/>
    </source>
</evidence>
<feature type="domain" description="Ketoreductase" evidence="4">
    <location>
        <begin position="6"/>
        <end position="186"/>
    </location>
</feature>
<dbReference type="AlphaFoldDB" id="A0AAU8A7G6"/>
<dbReference type="PANTHER" id="PTHR42879">
    <property type="entry name" value="3-OXOACYL-(ACYL-CARRIER-PROTEIN) REDUCTASE"/>
    <property type="match status" value="1"/>
</dbReference>
<dbReference type="FunFam" id="3.40.50.720:FF:000173">
    <property type="entry name" value="3-oxoacyl-[acyl-carrier protein] reductase"/>
    <property type="match status" value="1"/>
</dbReference>
<dbReference type="PRINTS" id="PR00081">
    <property type="entry name" value="GDHRDH"/>
</dbReference>
<reference evidence="5" key="1">
    <citation type="submission" date="2023-02" db="EMBL/GenBank/DDBJ databases">
        <title>Gut commensal Christensenella minuta modulates host metabolism via a new class of secondary bile acids.</title>
        <authorList>
            <person name="Liu C."/>
        </authorList>
    </citation>
    <scope>NUCLEOTIDE SEQUENCE</scope>
    <source>
        <strain evidence="5">CA70</strain>
    </source>
</reference>
<keyword evidence="3" id="KW-0753">Steroid metabolism</keyword>
<dbReference type="InterPro" id="IPR020904">
    <property type="entry name" value="Sc_DH/Rdtase_CS"/>
</dbReference>
<dbReference type="RefSeq" id="WP_079545805.1">
    <property type="nucleotide sequence ID" value="NZ_CP117826.1"/>
</dbReference>
<dbReference type="GO" id="GO:0016491">
    <property type="term" value="F:oxidoreductase activity"/>
    <property type="evidence" value="ECO:0007669"/>
    <property type="project" value="UniProtKB-KW"/>
</dbReference>
<dbReference type="NCBIfam" id="NF009466">
    <property type="entry name" value="PRK12826.1-2"/>
    <property type="match status" value="1"/>
</dbReference>
<keyword evidence="2" id="KW-0560">Oxidoreductase</keyword>
<dbReference type="EMBL" id="CP117826">
    <property type="protein sequence ID" value="XCC62033.1"/>
    <property type="molecule type" value="Genomic_DNA"/>
</dbReference>
<dbReference type="PANTHER" id="PTHR42879:SF2">
    <property type="entry name" value="3-OXOACYL-[ACYL-CARRIER-PROTEIN] REDUCTASE FABG"/>
    <property type="match status" value="1"/>
</dbReference>
<protein>
    <submittedName>
        <fullName evidence="5">SDR family NAD(P)-dependent oxidoreductase</fullName>
    </submittedName>
</protein>
<dbReference type="PROSITE" id="PS00061">
    <property type="entry name" value="ADH_SHORT"/>
    <property type="match status" value="1"/>
</dbReference>
<dbReference type="InterPro" id="IPR057326">
    <property type="entry name" value="KR_dom"/>
</dbReference>
<organism evidence="5">
    <name type="scientific">Christensenella massiliensis</name>
    <dbReference type="NCBI Taxonomy" id="1805714"/>
    <lineage>
        <taxon>Bacteria</taxon>
        <taxon>Bacillati</taxon>
        <taxon>Bacillota</taxon>
        <taxon>Clostridia</taxon>
        <taxon>Christensenellales</taxon>
        <taxon>Christensenellaceae</taxon>
        <taxon>Christensenella</taxon>
    </lineage>
</organism>
<dbReference type="SUPFAM" id="SSF51735">
    <property type="entry name" value="NAD(P)-binding Rossmann-fold domains"/>
    <property type="match status" value="1"/>
</dbReference>
<dbReference type="PRINTS" id="PR00080">
    <property type="entry name" value="SDRFAMILY"/>
</dbReference>
<dbReference type="InterPro" id="IPR050259">
    <property type="entry name" value="SDR"/>
</dbReference>
<evidence type="ECO:0000259" key="4">
    <source>
        <dbReference type="SMART" id="SM00822"/>
    </source>
</evidence>
<evidence type="ECO:0000256" key="2">
    <source>
        <dbReference type="ARBA" id="ARBA00023002"/>
    </source>
</evidence>
<accession>A0AAU8A7G6</accession>
<comment type="similarity">
    <text evidence="1">Belongs to the short-chain dehydrogenases/reductases (SDR) family.</text>
</comment>
<evidence type="ECO:0000256" key="1">
    <source>
        <dbReference type="ARBA" id="ARBA00006484"/>
    </source>
</evidence>
<keyword evidence="3" id="KW-0443">Lipid metabolism</keyword>
<evidence type="ECO:0000256" key="3">
    <source>
        <dbReference type="ARBA" id="ARBA00023221"/>
    </source>
</evidence>
<proteinExistence type="inferred from homology"/>
<gene>
    <name evidence="5" type="ORF">PUP29_10950</name>
</gene>
<dbReference type="GO" id="GO:0008202">
    <property type="term" value="P:steroid metabolic process"/>
    <property type="evidence" value="ECO:0007669"/>
    <property type="project" value="UniProtKB-KW"/>
</dbReference>
<dbReference type="NCBIfam" id="NF005559">
    <property type="entry name" value="PRK07231.1"/>
    <property type="match status" value="1"/>
</dbReference>
<dbReference type="Pfam" id="PF13561">
    <property type="entry name" value="adh_short_C2"/>
    <property type="match status" value="1"/>
</dbReference>
<dbReference type="Gene3D" id="3.40.50.720">
    <property type="entry name" value="NAD(P)-binding Rossmann-like Domain"/>
    <property type="match status" value="1"/>
</dbReference>
<sequence>MNFSGRTAIVTGGAKGIGRGCCELLAQHGANVVIADMNLAGAQEVEKALKEKGCSAKAVQVNVKSVGDVRAMVETAADTFGTVDILINNAGILHTTPIEDITEEEWDNIVAINLKSVFFATQAVLPYMKEKRYGKVLNLSSLAGRNGGIANGLGYSATKAGIIGLTRGFAARLAKYGINVNAIAPGSTDTGILDTLPQEKIDELVSKIPLGRFGKTKEIAGVAVFLCSDEASFMTGAIVDVNGGMYFG</sequence>